<protein>
    <recommendedName>
        <fullName evidence="3">HTH CENPB-type domain-containing protein</fullName>
    </recommendedName>
</protein>
<sequence>MEGGGETGGVATRGASKVRPAKRKKCTTRRRGALGPVKKTAGRRKQFRQQELERALYRWHRRSRAVGAGALELARRARALARRLGAEESTVRTIDRDWAEAWRTRFGVAPSPPPPAARDALERALSDGAYTDDQVYSAIGLELDWTSLPDRNLPGRPDSDRVWILTAANRSGRHRTRLLVTGKRWRPPCLRHVDMLSQPVVYAGGGVGRVTPDLFVWWFHREFVPAALALNSGGALLVVEEAAGLGPLPSHCATRDGKVRMVTLPPGPGSPLDQRAARSELRCRYAMLLLHGMAVDGQDTPAGYLARFTLKDAFSLLHRAWLDVRPETLAKSWEGGGGEEERSLLVEVQWLAHDLGLEVTDEDVSRWAAAPSEEIFSRREVKLEPLDEPSPLEPPSAAEAAACLSKALAWMESEPIEPSFLLASKMGLGAGHPGTGLPFFCHNGDPLSQPPPAHMGIPPYQLDPKGGEYRVTYSISQPLHIIPSLHSNYLILANPTI</sequence>
<keyword evidence="5" id="KW-1185">Reference proteome</keyword>
<dbReference type="PANTHER" id="PTHR19303:SF56">
    <property type="entry name" value="TIGGER TRANSPOSABLE ELEMENT-DERIVED PROTEIN 5"/>
    <property type="match status" value="1"/>
</dbReference>
<name>A0ABD0YVK1_9HEMI</name>
<evidence type="ECO:0000256" key="2">
    <source>
        <dbReference type="SAM" id="MobiDB-lite"/>
    </source>
</evidence>
<keyword evidence="1" id="KW-0238">DNA-binding</keyword>
<dbReference type="InterPro" id="IPR006600">
    <property type="entry name" value="HTH_CenpB_DNA-bd_dom"/>
</dbReference>
<feature type="domain" description="HTH CENPB-type" evidence="3">
    <location>
        <begin position="40"/>
        <end position="112"/>
    </location>
</feature>
<feature type="compositionally biased region" description="Basic residues" evidence="2">
    <location>
        <begin position="19"/>
        <end position="32"/>
    </location>
</feature>
<feature type="region of interest" description="Disordered" evidence="2">
    <location>
        <begin position="1"/>
        <end position="44"/>
    </location>
</feature>
<dbReference type="Pfam" id="PF03184">
    <property type="entry name" value="DDE_1"/>
    <property type="match status" value="1"/>
</dbReference>
<organism evidence="4 5">
    <name type="scientific">Ranatra chinensis</name>
    <dbReference type="NCBI Taxonomy" id="642074"/>
    <lineage>
        <taxon>Eukaryota</taxon>
        <taxon>Metazoa</taxon>
        <taxon>Ecdysozoa</taxon>
        <taxon>Arthropoda</taxon>
        <taxon>Hexapoda</taxon>
        <taxon>Insecta</taxon>
        <taxon>Pterygota</taxon>
        <taxon>Neoptera</taxon>
        <taxon>Paraneoptera</taxon>
        <taxon>Hemiptera</taxon>
        <taxon>Heteroptera</taxon>
        <taxon>Panheteroptera</taxon>
        <taxon>Nepomorpha</taxon>
        <taxon>Nepidae</taxon>
        <taxon>Ranatrinae</taxon>
        <taxon>Ranatra</taxon>
    </lineage>
</organism>
<dbReference type="AlphaFoldDB" id="A0ABD0YVK1"/>
<proteinExistence type="predicted"/>
<dbReference type="PANTHER" id="PTHR19303">
    <property type="entry name" value="TRANSPOSON"/>
    <property type="match status" value="1"/>
</dbReference>
<dbReference type="GO" id="GO:0003677">
    <property type="term" value="F:DNA binding"/>
    <property type="evidence" value="ECO:0007669"/>
    <property type="project" value="UniProtKB-KW"/>
</dbReference>
<dbReference type="InterPro" id="IPR050863">
    <property type="entry name" value="CenT-Element_Derived"/>
</dbReference>
<dbReference type="InterPro" id="IPR004875">
    <property type="entry name" value="DDE_SF_endonuclease_dom"/>
</dbReference>
<dbReference type="PROSITE" id="PS51253">
    <property type="entry name" value="HTH_CENPB"/>
    <property type="match status" value="1"/>
</dbReference>
<evidence type="ECO:0000313" key="5">
    <source>
        <dbReference type="Proteomes" id="UP001558652"/>
    </source>
</evidence>
<evidence type="ECO:0000313" key="4">
    <source>
        <dbReference type="EMBL" id="KAL1139966.1"/>
    </source>
</evidence>
<evidence type="ECO:0000256" key="1">
    <source>
        <dbReference type="ARBA" id="ARBA00023125"/>
    </source>
</evidence>
<reference evidence="4 5" key="1">
    <citation type="submission" date="2024-07" db="EMBL/GenBank/DDBJ databases">
        <title>Chromosome-level genome assembly of the water stick insect Ranatra chinensis (Heteroptera: Nepidae).</title>
        <authorList>
            <person name="Liu X."/>
        </authorList>
    </citation>
    <scope>NUCLEOTIDE SEQUENCE [LARGE SCALE GENOMIC DNA]</scope>
    <source>
        <strain evidence="4">Cailab_2021Rc</strain>
        <tissue evidence="4">Muscle</tissue>
    </source>
</reference>
<dbReference type="EMBL" id="JBFDAA010000002">
    <property type="protein sequence ID" value="KAL1139966.1"/>
    <property type="molecule type" value="Genomic_DNA"/>
</dbReference>
<comment type="caution">
    <text evidence="4">The sequence shown here is derived from an EMBL/GenBank/DDBJ whole genome shotgun (WGS) entry which is preliminary data.</text>
</comment>
<accession>A0ABD0YVK1</accession>
<evidence type="ECO:0000259" key="3">
    <source>
        <dbReference type="PROSITE" id="PS51253"/>
    </source>
</evidence>
<gene>
    <name evidence="4" type="ORF">AAG570_006943</name>
</gene>
<dbReference type="Proteomes" id="UP001558652">
    <property type="component" value="Unassembled WGS sequence"/>
</dbReference>